<dbReference type="PANTHER" id="PTHR33332">
    <property type="entry name" value="REVERSE TRANSCRIPTASE DOMAIN-CONTAINING PROTEIN"/>
    <property type="match status" value="1"/>
</dbReference>
<organism evidence="1 2">
    <name type="scientific">Grus japonensis</name>
    <name type="common">Japanese crane</name>
    <name type="synonym">Red-crowned crane</name>
    <dbReference type="NCBI Taxonomy" id="30415"/>
    <lineage>
        <taxon>Eukaryota</taxon>
        <taxon>Metazoa</taxon>
        <taxon>Chordata</taxon>
        <taxon>Craniata</taxon>
        <taxon>Vertebrata</taxon>
        <taxon>Euteleostomi</taxon>
        <taxon>Archelosauria</taxon>
        <taxon>Archosauria</taxon>
        <taxon>Dinosauria</taxon>
        <taxon>Saurischia</taxon>
        <taxon>Theropoda</taxon>
        <taxon>Coelurosauria</taxon>
        <taxon>Aves</taxon>
        <taxon>Neognathae</taxon>
        <taxon>Neoaves</taxon>
        <taxon>Gruiformes</taxon>
        <taxon>Gruidae</taxon>
        <taxon>Grus</taxon>
    </lineage>
</organism>
<protein>
    <submittedName>
        <fullName evidence="1">Mitochondrial enolase superfamily member 1</fullName>
    </submittedName>
</protein>
<evidence type="ECO:0000313" key="2">
    <source>
        <dbReference type="Proteomes" id="UP001623348"/>
    </source>
</evidence>
<proteinExistence type="predicted"/>
<gene>
    <name evidence="1" type="ORF">GRJ2_003457000</name>
</gene>
<comment type="caution">
    <text evidence="1">The sequence shown here is derived from an EMBL/GenBank/DDBJ whole genome shotgun (WGS) entry which is preliminary data.</text>
</comment>
<reference evidence="1 2" key="1">
    <citation type="submission" date="2024-06" db="EMBL/GenBank/DDBJ databases">
        <title>The draft genome of Grus japonensis, version 3.</title>
        <authorList>
            <person name="Nabeshima K."/>
            <person name="Suzuki S."/>
            <person name="Onuma M."/>
        </authorList>
    </citation>
    <scope>NUCLEOTIDE SEQUENCE [LARGE SCALE GENOMIC DNA]</scope>
    <source>
        <strain evidence="1 2">451A</strain>
    </source>
</reference>
<keyword evidence="2" id="KW-1185">Reference proteome</keyword>
<sequence>MTPNWEGVVNVLERRAIIQRDLDRLKKWSDRNLMKFSKDEYQVLHLGWNNPMYQCRLEVHWIKRSLAEKDLRVLVGNKLNVNQQCDLAAKEANSVLGCTSNSVANRSGEVILPLYSSLVRPHLESCIQFWAP</sequence>
<dbReference type="Proteomes" id="UP001623348">
    <property type="component" value="Unassembled WGS sequence"/>
</dbReference>
<dbReference type="AlphaFoldDB" id="A0ABC9YIM2"/>
<accession>A0ABC9YIM2</accession>
<evidence type="ECO:0000313" key="1">
    <source>
        <dbReference type="EMBL" id="GAB0209913.1"/>
    </source>
</evidence>
<name>A0ABC9YIM2_GRUJA</name>
<dbReference type="EMBL" id="BAAFJT010000321">
    <property type="protein sequence ID" value="GAB0209913.1"/>
    <property type="molecule type" value="Genomic_DNA"/>
</dbReference>